<feature type="repeat" description="WD" evidence="4">
    <location>
        <begin position="318"/>
        <end position="348"/>
    </location>
</feature>
<dbReference type="CDD" id="cd00200">
    <property type="entry name" value="WD40"/>
    <property type="match status" value="1"/>
</dbReference>
<dbReference type="PRINTS" id="PR00320">
    <property type="entry name" value="GPROTEINBRPT"/>
</dbReference>
<organism evidence="5 6">
    <name type="scientific">Circinella minor</name>
    <dbReference type="NCBI Taxonomy" id="1195481"/>
    <lineage>
        <taxon>Eukaryota</taxon>
        <taxon>Fungi</taxon>
        <taxon>Fungi incertae sedis</taxon>
        <taxon>Mucoromycota</taxon>
        <taxon>Mucoromycotina</taxon>
        <taxon>Mucoromycetes</taxon>
        <taxon>Mucorales</taxon>
        <taxon>Lichtheimiaceae</taxon>
        <taxon>Circinella</taxon>
    </lineage>
</organism>
<name>A0A8H7S0W8_9FUNG</name>
<accession>A0A8H7S0W8</accession>
<keyword evidence="6" id="KW-1185">Reference proteome</keyword>
<dbReference type="EMBL" id="JAEPRB010000127">
    <property type="protein sequence ID" value="KAG2220847.1"/>
    <property type="molecule type" value="Genomic_DNA"/>
</dbReference>
<dbReference type="AlphaFoldDB" id="A0A8H7S0W8"/>
<dbReference type="InterPro" id="IPR001680">
    <property type="entry name" value="WD40_rpt"/>
</dbReference>
<dbReference type="FunFam" id="2.130.10.10:FF:000167">
    <property type="entry name" value="Actin-interacting protein 1"/>
    <property type="match status" value="1"/>
</dbReference>
<evidence type="ECO:0008006" key="7">
    <source>
        <dbReference type="Google" id="ProtNLM"/>
    </source>
</evidence>
<comment type="similarity">
    <text evidence="3">Belongs to the WD repeat AIP1 family.</text>
</comment>
<evidence type="ECO:0000256" key="2">
    <source>
        <dbReference type="ARBA" id="ARBA00022737"/>
    </source>
</evidence>
<gene>
    <name evidence="5" type="ORF">INT45_010909</name>
</gene>
<comment type="caution">
    <text evidence="5">The sequence shown here is derived from an EMBL/GenBank/DDBJ whole genome shotgun (WGS) entry which is preliminary data.</text>
</comment>
<dbReference type="Pfam" id="PF00400">
    <property type="entry name" value="WD40"/>
    <property type="match status" value="6"/>
</dbReference>
<protein>
    <recommendedName>
        <fullName evidence="7">Anaphase-promoting complex subunit 4 WD40 domain-containing protein</fullName>
    </recommendedName>
</protein>
<dbReference type="InterPro" id="IPR019775">
    <property type="entry name" value="WD40_repeat_CS"/>
</dbReference>
<dbReference type="SUPFAM" id="SSF50978">
    <property type="entry name" value="WD40 repeat-like"/>
    <property type="match status" value="2"/>
</dbReference>
<dbReference type="Proteomes" id="UP000646827">
    <property type="component" value="Unassembled WGS sequence"/>
</dbReference>
<proteinExistence type="inferred from homology"/>
<dbReference type="InterPro" id="IPR015943">
    <property type="entry name" value="WD40/YVTN_repeat-like_dom_sf"/>
</dbReference>
<feature type="repeat" description="WD" evidence="4">
    <location>
        <begin position="54"/>
        <end position="95"/>
    </location>
</feature>
<dbReference type="InterPro" id="IPR020472">
    <property type="entry name" value="WD40_PAC1"/>
</dbReference>
<reference evidence="5 6" key="1">
    <citation type="submission" date="2020-12" db="EMBL/GenBank/DDBJ databases">
        <title>Metabolic potential, ecology and presence of endohyphal bacteria is reflected in genomic diversity of Mucoromycotina.</title>
        <authorList>
            <person name="Muszewska A."/>
            <person name="Okrasinska A."/>
            <person name="Steczkiewicz K."/>
            <person name="Drgas O."/>
            <person name="Orlowska M."/>
            <person name="Perlinska-Lenart U."/>
            <person name="Aleksandrzak-Piekarczyk T."/>
            <person name="Szatraj K."/>
            <person name="Zielenkiewicz U."/>
            <person name="Pilsyk S."/>
            <person name="Malc E."/>
            <person name="Mieczkowski P."/>
            <person name="Kruszewska J.S."/>
            <person name="Biernat P."/>
            <person name="Pawlowska J."/>
        </authorList>
    </citation>
    <scope>NUCLEOTIDE SEQUENCE [LARGE SCALE GENOMIC DNA]</scope>
    <source>
        <strain evidence="5 6">CBS 142.35</strain>
    </source>
</reference>
<sequence>MSYTKKYTFAPLPQTNRGESIKLGTDPKGKNFVYTNGKSVFIRDIENPTLATEYIGHNAQTTVARYSPSGFYIASGDANGNVRIWDTVNEEHILKNEIRPISGKISDIAWDSESKRLIAVGEGKERFGHAFLFDTLSSVGEITGHSKVINSVSIRQQRPFRAVTASDDMTVAFYNGVPFKYAKTIRDHTRFVHAVEFSPNGDHFVSVGADGKIFLYDGKSGDKIDELTSDDAHSGSIFSVSWSPDSTQILTSSADCTAKLWDISAKSVVNTFEFTSSSNAVSNQQVGNLWQGDWLLSTSLSGEINYLDKNSGKVSKTIDGHEKAITALAVSSDDTLFTGSYDGRVYSWPFGTDSDHTVAKNFNGENHSNQVVALNVQDNKLFSAGMDDTLRVGDLENKSFGGKLVSTGALPKSLSSTSGKTVIATSENVQVYDSESKKVCQQDNLGYAPTVAAIDPAGNTIFVGGEDNKLHIYELTGDSLKHIKDIGNHLGYISALAPHPTSNTIAVGDSVGKIFLYDIESGKPTIQNWVFHSGRITALNWSKCGQFLVSGGIDTNVFVWNQEKPFKKLAIKNAHVDAVNDVGFLNSSLSDESHIGVVSVGQDAAVHLYDATKPQ</sequence>
<dbReference type="OrthoDB" id="2306at2759"/>
<dbReference type="GO" id="GO:0051015">
    <property type="term" value="F:actin filament binding"/>
    <property type="evidence" value="ECO:0007669"/>
    <property type="project" value="TreeGrafter"/>
</dbReference>
<dbReference type="PROSITE" id="PS50082">
    <property type="entry name" value="WD_REPEATS_2"/>
    <property type="match status" value="5"/>
</dbReference>
<feature type="repeat" description="WD" evidence="4">
    <location>
        <begin position="532"/>
        <end position="561"/>
    </location>
</feature>
<evidence type="ECO:0000256" key="4">
    <source>
        <dbReference type="PROSITE-ProRule" id="PRU00221"/>
    </source>
</evidence>
<evidence type="ECO:0000256" key="3">
    <source>
        <dbReference type="ARBA" id="ARBA00038366"/>
    </source>
</evidence>
<dbReference type="Gene3D" id="2.130.10.10">
    <property type="entry name" value="YVTN repeat-like/Quinoprotein amine dehydrogenase"/>
    <property type="match status" value="2"/>
</dbReference>
<feature type="repeat" description="WD" evidence="4">
    <location>
        <begin position="230"/>
        <end position="271"/>
    </location>
</feature>
<dbReference type="SMART" id="SM00320">
    <property type="entry name" value="WD40"/>
    <property type="match status" value="11"/>
</dbReference>
<keyword evidence="2" id="KW-0677">Repeat</keyword>
<dbReference type="PROSITE" id="PS50294">
    <property type="entry name" value="WD_REPEATS_REGION"/>
    <property type="match status" value="5"/>
</dbReference>
<evidence type="ECO:0000256" key="1">
    <source>
        <dbReference type="ARBA" id="ARBA00022574"/>
    </source>
</evidence>
<dbReference type="PANTHER" id="PTHR19856">
    <property type="entry name" value="WD-REPEATCONTAINING PROTEIN WDR1"/>
    <property type="match status" value="1"/>
</dbReference>
<keyword evidence="1 4" id="KW-0853">WD repeat</keyword>
<dbReference type="PANTHER" id="PTHR19856:SF0">
    <property type="entry name" value="WD REPEAT-CONTAINING PROTEIN 1"/>
    <property type="match status" value="1"/>
</dbReference>
<feature type="repeat" description="WD" evidence="4">
    <location>
        <begin position="185"/>
        <end position="226"/>
    </location>
</feature>
<dbReference type="GO" id="GO:0030042">
    <property type="term" value="P:actin filament depolymerization"/>
    <property type="evidence" value="ECO:0007669"/>
    <property type="project" value="TreeGrafter"/>
</dbReference>
<dbReference type="GO" id="GO:0030864">
    <property type="term" value="C:cortical actin cytoskeleton"/>
    <property type="evidence" value="ECO:0007669"/>
    <property type="project" value="TreeGrafter"/>
</dbReference>
<dbReference type="PROSITE" id="PS00678">
    <property type="entry name" value="WD_REPEATS_1"/>
    <property type="match status" value="1"/>
</dbReference>
<dbReference type="InterPro" id="IPR036322">
    <property type="entry name" value="WD40_repeat_dom_sf"/>
</dbReference>
<dbReference type="FunFam" id="2.130.10.10:FF:000102">
    <property type="entry name" value="Actin-interacting protein 1"/>
    <property type="match status" value="1"/>
</dbReference>
<evidence type="ECO:0000313" key="6">
    <source>
        <dbReference type="Proteomes" id="UP000646827"/>
    </source>
</evidence>
<evidence type="ECO:0000313" key="5">
    <source>
        <dbReference type="EMBL" id="KAG2220847.1"/>
    </source>
</evidence>